<protein>
    <submittedName>
        <fullName evidence="1">Uncharacterized protein</fullName>
    </submittedName>
</protein>
<feature type="non-terminal residue" evidence="1">
    <location>
        <position position="1"/>
    </location>
</feature>
<dbReference type="Proteomes" id="UP000053149">
    <property type="component" value="Unassembled WGS sequence"/>
</dbReference>
<accession>A0A093DQW6</accession>
<evidence type="ECO:0000313" key="1">
    <source>
        <dbReference type="EMBL" id="KFV04536.1"/>
    </source>
</evidence>
<dbReference type="AlphaFoldDB" id="A0A093DQW6"/>
<feature type="non-terminal residue" evidence="1">
    <location>
        <position position="43"/>
    </location>
</feature>
<dbReference type="EMBL" id="KL229195">
    <property type="protein sequence ID" value="KFV04536.1"/>
    <property type="molecule type" value="Genomic_DNA"/>
</dbReference>
<evidence type="ECO:0000313" key="2">
    <source>
        <dbReference type="Proteomes" id="UP000053149"/>
    </source>
</evidence>
<name>A0A093DQW6_9AVES</name>
<dbReference type="Gene3D" id="1.10.287.210">
    <property type="match status" value="1"/>
</dbReference>
<proteinExistence type="predicted"/>
<keyword evidence="2" id="KW-1185">Reference proteome</keyword>
<organism evidence="1 2">
    <name type="scientific">Pterocles gutturalis</name>
    <name type="common">yellow-throated sandgrouse</name>
    <dbReference type="NCBI Taxonomy" id="240206"/>
    <lineage>
        <taxon>Eukaryota</taxon>
        <taxon>Metazoa</taxon>
        <taxon>Chordata</taxon>
        <taxon>Craniata</taxon>
        <taxon>Vertebrata</taxon>
        <taxon>Euteleostomi</taxon>
        <taxon>Archelosauria</taxon>
        <taxon>Archosauria</taxon>
        <taxon>Dinosauria</taxon>
        <taxon>Saurischia</taxon>
        <taxon>Theropoda</taxon>
        <taxon>Coelurosauria</taxon>
        <taxon>Aves</taxon>
        <taxon>Neognathae</taxon>
        <taxon>Neoaves</taxon>
        <taxon>Columbimorphae</taxon>
        <taxon>Pterocliformes</taxon>
        <taxon>Pteroclidae</taxon>
        <taxon>Pterocles</taxon>
    </lineage>
</organism>
<gene>
    <name evidence="1" type="ORF">N339_01320</name>
</gene>
<sequence>FDGMCCMNLSDRGESIYKQLQWLKGHTNKITQNHGFLDDWLTN</sequence>
<reference evidence="1 2" key="1">
    <citation type="submission" date="2014-04" db="EMBL/GenBank/DDBJ databases">
        <title>Genome evolution of avian class.</title>
        <authorList>
            <person name="Zhang G."/>
            <person name="Li C."/>
        </authorList>
    </citation>
    <scope>NUCLEOTIDE SEQUENCE [LARGE SCALE GENOMIC DNA]</scope>
    <source>
        <strain evidence="1">BGI_N339</strain>
    </source>
</reference>